<keyword evidence="5 9" id="KW-0418">Kinase</keyword>
<dbReference type="PANTHER" id="PTHR21499">
    <property type="entry name" value="ASPARTATE KINASE"/>
    <property type="match status" value="1"/>
</dbReference>
<dbReference type="GO" id="GO:0009090">
    <property type="term" value="P:homoserine biosynthetic process"/>
    <property type="evidence" value="ECO:0007669"/>
    <property type="project" value="TreeGrafter"/>
</dbReference>
<dbReference type="Pfam" id="PF00696">
    <property type="entry name" value="AA_kinase"/>
    <property type="match status" value="1"/>
</dbReference>
<organism evidence="9 10">
    <name type="scientific">Rufibacter immobilis</name>
    <dbReference type="NCBI Taxonomy" id="1348778"/>
    <lineage>
        <taxon>Bacteria</taxon>
        <taxon>Pseudomonadati</taxon>
        <taxon>Bacteroidota</taxon>
        <taxon>Cytophagia</taxon>
        <taxon>Cytophagales</taxon>
        <taxon>Hymenobacteraceae</taxon>
        <taxon>Rufibacter</taxon>
    </lineage>
</organism>
<keyword evidence="6" id="KW-0067">ATP-binding</keyword>
<comment type="similarity">
    <text evidence="1">Belongs to the aspartokinase family.</text>
</comment>
<dbReference type="RefSeq" id="WP_123134660.1">
    <property type="nucleotide sequence ID" value="NZ_RJJE01000017.1"/>
</dbReference>
<comment type="caution">
    <text evidence="9">The sequence shown here is derived from an EMBL/GenBank/DDBJ whole genome shotgun (WGS) entry which is preliminary data.</text>
</comment>
<evidence type="ECO:0000256" key="1">
    <source>
        <dbReference type="ARBA" id="ARBA00010122"/>
    </source>
</evidence>
<sequence length="463" mass="51168">MLTLEKIGGTSMRALDRILRDFQFFTKSGEVIYNRVFVVSAFAGVTDLLLENKKTGEPGVYHRFAQYNDFQAPLDGVATRLKEIHQAYEPLGLDLAAADGFVTQRVAEAQAFLASLANVLASGYVSAESILLAAREILASIGEAHAGFVFTNVLQRNGMAATFLDLSGFHDHEPYTIDERIAHVFKDLDLGQTIGVVTGYTKGVEGIMREFDRGYSEVTFSKIAVALKPREAIIYKEYHLSSADPALVGVEHCVPVEFTNYEVADQLADVGMEAIHPKASKPLEMHRINLRIKNTFEPRHPGTLITKEYVCPRKKVEMVTGTDRVVAVDVFDRLMVGEVGADLRLMQVLEKHAVSYILKTSSANSITLVLWEKDYKEPLSRELQLRFQEVRAEPAAMVCTIGSNLDQPGVLGKAAQALAQKGINIMAAGVSLRKVNLQFVVARPHYRQAIIALNKAMFAHEPC</sequence>
<dbReference type="InterPro" id="IPR001048">
    <property type="entry name" value="Asp/Glu/Uridylate_kinase"/>
</dbReference>
<dbReference type="AlphaFoldDB" id="A0A3M9MRM5"/>
<dbReference type="SUPFAM" id="SSF53633">
    <property type="entry name" value="Carbamate kinase-like"/>
    <property type="match status" value="1"/>
</dbReference>
<feature type="domain" description="Aspartate/glutamate/uridylate kinase" evidence="8">
    <location>
        <begin position="1"/>
        <end position="294"/>
    </location>
</feature>
<dbReference type="EC" id="2.7.2.4" evidence="2"/>
<dbReference type="EMBL" id="RJJE01000017">
    <property type="protein sequence ID" value="RNI28192.1"/>
    <property type="molecule type" value="Genomic_DNA"/>
</dbReference>
<evidence type="ECO:0000256" key="3">
    <source>
        <dbReference type="ARBA" id="ARBA00022679"/>
    </source>
</evidence>
<dbReference type="PANTHER" id="PTHR21499:SF3">
    <property type="entry name" value="ASPARTOKINASE"/>
    <property type="match status" value="1"/>
</dbReference>
<dbReference type="Proteomes" id="UP000271010">
    <property type="component" value="Unassembled WGS sequence"/>
</dbReference>
<evidence type="ECO:0000256" key="7">
    <source>
        <dbReference type="ARBA" id="ARBA00047872"/>
    </source>
</evidence>
<evidence type="ECO:0000313" key="10">
    <source>
        <dbReference type="Proteomes" id="UP000271010"/>
    </source>
</evidence>
<dbReference type="Gene3D" id="3.30.70.260">
    <property type="match status" value="2"/>
</dbReference>
<protein>
    <recommendedName>
        <fullName evidence="2">aspartate kinase</fullName>
        <ecNumber evidence="2">2.7.2.4</ecNumber>
    </recommendedName>
</protein>
<evidence type="ECO:0000256" key="6">
    <source>
        <dbReference type="ARBA" id="ARBA00022840"/>
    </source>
</evidence>
<comment type="catalytic activity">
    <reaction evidence="7">
        <text>L-aspartate + ATP = 4-phospho-L-aspartate + ADP</text>
        <dbReference type="Rhea" id="RHEA:23776"/>
        <dbReference type="ChEBI" id="CHEBI:29991"/>
        <dbReference type="ChEBI" id="CHEBI:30616"/>
        <dbReference type="ChEBI" id="CHEBI:57535"/>
        <dbReference type="ChEBI" id="CHEBI:456216"/>
        <dbReference type="EC" id="2.7.2.4"/>
    </reaction>
</comment>
<evidence type="ECO:0000256" key="4">
    <source>
        <dbReference type="ARBA" id="ARBA00022741"/>
    </source>
</evidence>
<dbReference type="GO" id="GO:0004072">
    <property type="term" value="F:aspartate kinase activity"/>
    <property type="evidence" value="ECO:0007669"/>
    <property type="project" value="UniProtKB-EC"/>
</dbReference>
<keyword evidence="3 9" id="KW-0808">Transferase</keyword>
<dbReference type="OrthoDB" id="9799110at2"/>
<dbReference type="NCBIfam" id="NF006614">
    <property type="entry name" value="PRK09181.1"/>
    <property type="match status" value="1"/>
</dbReference>
<dbReference type="SUPFAM" id="SSF55021">
    <property type="entry name" value="ACT-like"/>
    <property type="match status" value="2"/>
</dbReference>
<dbReference type="Gene3D" id="3.40.1160.10">
    <property type="entry name" value="Acetylglutamate kinase-like"/>
    <property type="match status" value="1"/>
</dbReference>
<accession>A0A3M9MRM5</accession>
<evidence type="ECO:0000256" key="5">
    <source>
        <dbReference type="ARBA" id="ARBA00022777"/>
    </source>
</evidence>
<evidence type="ECO:0000256" key="2">
    <source>
        <dbReference type="ARBA" id="ARBA00013059"/>
    </source>
</evidence>
<dbReference type="GO" id="GO:0009089">
    <property type="term" value="P:lysine biosynthetic process via diaminopimelate"/>
    <property type="evidence" value="ECO:0007669"/>
    <property type="project" value="TreeGrafter"/>
</dbReference>
<reference evidence="9 10" key="1">
    <citation type="submission" date="2018-11" db="EMBL/GenBank/DDBJ databases">
        <title>Rufibacter latericius sp. nov., isolated from water in Baiyang Lake.</title>
        <authorList>
            <person name="Yang Y."/>
        </authorList>
    </citation>
    <scope>NUCLEOTIDE SEQUENCE [LARGE SCALE GENOMIC DNA]</scope>
    <source>
        <strain evidence="9 10">MCC P1</strain>
    </source>
</reference>
<evidence type="ECO:0000259" key="8">
    <source>
        <dbReference type="Pfam" id="PF00696"/>
    </source>
</evidence>
<dbReference type="GO" id="GO:0005829">
    <property type="term" value="C:cytosol"/>
    <property type="evidence" value="ECO:0007669"/>
    <property type="project" value="TreeGrafter"/>
</dbReference>
<gene>
    <name evidence="9" type="ORF">EFA69_19170</name>
</gene>
<proteinExistence type="inferred from homology"/>
<keyword evidence="10" id="KW-1185">Reference proteome</keyword>
<keyword evidence="4" id="KW-0547">Nucleotide-binding</keyword>
<dbReference type="InterPro" id="IPR036393">
    <property type="entry name" value="AceGlu_kinase-like_sf"/>
</dbReference>
<evidence type="ECO:0000313" key="9">
    <source>
        <dbReference type="EMBL" id="RNI28192.1"/>
    </source>
</evidence>
<name>A0A3M9MRM5_9BACT</name>
<dbReference type="InterPro" id="IPR045865">
    <property type="entry name" value="ACT-like_dom_sf"/>
</dbReference>
<dbReference type="GO" id="GO:0005524">
    <property type="term" value="F:ATP binding"/>
    <property type="evidence" value="ECO:0007669"/>
    <property type="project" value="UniProtKB-KW"/>
</dbReference>